<evidence type="ECO:0000313" key="4">
    <source>
        <dbReference type="EMBL" id="KZF26067.1"/>
    </source>
</evidence>
<feature type="region of interest" description="Disordered" evidence="2">
    <location>
        <begin position="1145"/>
        <end position="1164"/>
    </location>
</feature>
<feature type="compositionally biased region" description="Polar residues" evidence="2">
    <location>
        <begin position="91"/>
        <end position="101"/>
    </location>
</feature>
<dbReference type="InterPro" id="IPR007330">
    <property type="entry name" value="MIT_dom"/>
</dbReference>
<dbReference type="InterPro" id="IPR036181">
    <property type="entry name" value="MIT_dom_sf"/>
</dbReference>
<dbReference type="PANTHER" id="PTHR37327:SF1">
    <property type="entry name" value="MICROTUBULE INTERACTING AND TRANSPORT DOMAIN-CONTAINING PROTEIN"/>
    <property type="match status" value="1"/>
</dbReference>
<dbReference type="STRING" id="1328760.A0A165JCW8"/>
<feature type="compositionally biased region" description="Polar residues" evidence="2">
    <location>
        <begin position="640"/>
        <end position="666"/>
    </location>
</feature>
<feature type="compositionally biased region" description="Polar residues" evidence="2">
    <location>
        <begin position="1"/>
        <end position="13"/>
    </location>
</feature>
<reference evidence="4 5" key="1">
    <citation type="journal article" date="2016" name="Fungal Biol.">
        <title>The genome of Xylona heveae provides a window into fungal endophytism.</title>
        <authorList>
            <person name="Gazis R."/>
            <person name="Kuo A."/>
            <person name="Riley R."/>
            <person name="LaButti K."/>
            <person name="Lipzen A."/>
            <person name="Lin J."/>
            <person name="Amirebrahimi M."/>
            <person name="Hesse C.N."/>
            <person name="Spatafora J.W."/>
            <person name="Henrissat B."/>
            <person name="Hainaut M."/>
            <person name="Grigoriev I.V."/>
            <person name="Hibbett D.S."/>
        </authorList>
    </citation>
    <scope>NUCLEOTIDE SEQUENCE [LARGE SCALE GENOMIC DNA]</scope>
    <source>
        <strain evidence="4 5">TC161</strain>
    </source>
</reference>
<evidence type="ECO:0000256" key="1">
    <source>
        <dbReference type="SAM" id="Coils"/>
    </source>
</evidence>
<evidence type="ECO:0000256" key="2">
    <source>
        <dbReference type="SAM" id="MobiDB-lite"/>
    </source>
</evidence>
<feature type="region of interest" description="Disordered" evidence="2">
    <location>
        <begin position="1086"/>
        <end position="1131"/>
    </location>
</feature>
<dbReference type="OrthoDB" id="2245455at2759"/>
<dbReference type="InParanoid" id="A0A165JCW8"/>
<dbReference type="GeneID" id="28899135"/>
<protein>
    <recommendedName>
        <fullName evidence="3">MIT domain-containing protein</fullName>
    </recommendedName>
</protein>
<name>A0A165JCW8_XYLHT</name>
<feature type="region of interest" description="Disordered" evidence="2">
    <location>
        <begin position="829"/>
        <end position="898"/>
    </location>
</feature>
<feature type="compositionally biased region" description="Low complexity" evidence="2">
    <location>
        <begin position="877"/>
        <end position="890"/>
    </location>
</feature>
<dbReference type="SUPFAM" id="SSF116846">
    <property type="entry name" value="MIT domain"/>
    <property type="match status" value="1"/>
</dbReference>
<feature type="region of interest" description="Disordered" evidence="2">
    <location>
        <begin position="151"/>
        <end position="171"/>
    </location>
</feature>
<dbReference type="PANTHER" id="PTHR37327">
    <property type="entry name" value="CHROMOSOME 1, WHOLE GENOME SHOTGUN SEQUENCE"/>
    <property type="match status" value="1"/>
</dbReference>
<feature type="compositionally biased region" description="Low complexity" evidence="2">
    <location>
        <begin position="67"/>
        <end position="77"/>
    </location>
</feature>
<feature type="compositionally biased region" description="Basic and acidic residues" evidence="2">
    <location>
        <begin position="40"/>
        <end position="52"/>
    </location>
</feature>
<feature type="coiled-coil region" evidence="1">
    <location>
        <begin position="559"/>
        <end position="628"/>
    </location>
</feature>
<keyword evidence="1" id="KW-0175">Coiled coil</keyword>
<gene>
    <name evidence="4" type="ORF">L228DRAFT_257563</name>
</gene>
<feature type="domain" description="MIT" evidence="3">
    <location>
        <begin position="252"/>
        <end position="316"/>
    </location>
</feature>
<feature type="compositionally biased region" description="Polar residues" evidence="2">
    <location>
        <begin position="712"/>
        <end position="731"/>
    </location>
</feature>
<accession>A0A165JCW8</accession>
<evidence type="ECO:0000313" key="5">
    <source>
        <dbReference type="Proteomes" id="UP000076632"/>
    </source>
</evidence>
<dbReference type="AlphaFoldDB" id="A0A165JCW8"/>
<proteinExistence type="predicted"/>
<dbReference type="OMA" id="PNANYMG"/>
<feature type="region of interest" description="Disordered" evidence="2">
    <location>
        <begin position="214"/>
        <end position="248"/>
    </location>
</feature>
<organism evidence="4 5">
    <name type="scientific">Xylona heveae (strain CBS 132557 / TC161)</name>
    <dbReference type="NCBI Taxonomy" id="1328760"/>
    <lineage>
        <taxon>Eukaryota</taxon>
        <taxon>Fungi</taxon>
        <taxon>Dikarya</taxon>
        <taxon>Ascomycota</taxon>
        <taxon>Pezizomycotina</taxon>
        <taxon>Xylonomycetes</taxon>
        <taxon>Xylonales</taxon>
        <taxon>Xylonaceae</taxon>
        <taxon>Xylona</taxon>
    </lineage>
</organism>
<dbReference type="Proteomes" id="UP000076632">
    <property type="component" value="Unassembled WGS sequence"/>
</dbReference>
<feature type="compositionally biased region" description="Polar residues" evidence="2">
    <location>
        <begin position="746"/>
        <end position="772"/>
    </location>
</feature>
<feature type="region of interest" description="Disordered" evidence="2">
    <location>
        <begin position="640"/>
        <end position="810"/>
    </location>
</feature>
<dbReference type="RefSeq" id="XP_018191622.1">
    <property type="nucleotide sequence ID" value="XM_018333998.1"/>
</dbReference>
<feature type="compositionally biased region" description="Polar residues" evidence="2">
    <location>
        <begin position="1086"/>
        <end position="1099"/>
    </location>
</feature>
<dbReference type="Gene3D" id="1.20.58.80">
    <property type="entry name" value="Phosphotransferase system, lactose/cellobiose-type IIA subunit"/>
    <property type="match status" value="1"/>
</dbReference>
<feature type="compositionally biased region" description="Low complexity" evidence="2">
    <location>
        <begin position="18"/>
        <end position="28"/>
    </location>
</feature>
<evidence type="ECO:0000259" key="3">
    <source>
        <dbReference type="Pfam" id="PF04212"/>
    </source>
</evidence>
<feature type="compositionally biased region" description="Low complexity" evidence="2">
    <location>
        <begin position="667"/>
        <end position="678"/>
    </location>
</feature>
<sequence>MLGSGFLSSNPQHPTRRSSLSPSNSSSSVVTIQRAPSFRLHSDGRNIGDHIHNPRASPPVSPRSNRRSSGSYIRSSSIGKINDGIRNLNRWSQSTASSGSPETGPHVQRSRRRSSFAGTDHFASLGEIAAAGHSQGQYGFGGALISPTLSSYSSAAPTSPPEFPGSPESRLPRLQTTWYSARNDADSSATSTYFPGSNISHQAQISAQPWQAHGQDFGMNYHDRSTPSISPAKSRNGDRPRAAKPPSQKLMLSKALQKANTAVLLDNAQNFEGAIDAYRDACALLGQVMLKSSGEEDRQKLEAIQETYHARIDELQSLDPYFQVAEGKELPARPPSDYYEDQVSPSAASADEEDQNEQILQTSRMMHLVDDPSLAVPDTRRSMSTIRSLHPGDSLLPAFEEVEQIVSSTQGGRLAERTRWSRSPLARRMENQPLNLAPPMEEGYMPRPLTPRRPYGDQQNPDFLHPDHLHPGSADSEAIRPGSSESVSWLNTVDEDGSSSPPSIHSKSSFEDLQHDRLRPTSTATAAEFDAALDAAVEAAYGDAYEAAPRPPTLSENLTSTARRNVELAKERVREAEREVAIQMARERERERLLQKALGSDVRDSVELEYRQDEAEEEERILEEMTRDFVMDDVEFGAQSKSALPRQSDSSGFSGRTWGSSTGSFPTTSVGSTSLSTVAEAPIPPSFHLPPLSPPPHPPPSGALPAPPVAPQNTSNHSTSLGPDGQSQRLSVTRAPGQSVRDRRLSGNNTKQLTIETASKPSTAFPSPTNVSPGFHDRTHALSIPKSASGIPDERDVSNSSALHLPLAPNGMRMSRQVSAPLLGSDTLASSSDRLAASPYDTTPKSDTEVQDILPPGNPPELPEKPPSYGNLKKNHSSSSLKNRSFSISSPEFSDTSPITPMSTSFPSISQHRKGLGAPLPALPTPTLASLSSYSQPWGGVYLFESDFHSTDTPGSPNELAKDPPAPLEPCPTAYLLRPFWLMRCLYQTIAHPRGGYLSNKLFVPRDIWNVRNVKIKNIEEKISNCDLLTAAMLKLAKVDTTDADALLDEMQALETVLDQTQANLTKKLGNDVGVSGTWAFFKDAPSTNNTDSTAGDNPSSSSSLLSHSSSKGAFGSNSSGTSGSGGKSYLSSWRKLSRKHPAAGFAHGLSSSSSSSSTLSRDVPKEALSMDTVPTTSSPSAHPFPPRNIKAFQPTGPNATYMSSLARLFDSVQILDDLARQIEDPGLKHSSPTHVGLELSTRHAAEFFAFYICRFVLIDIGMMLDKFIKRGSEWAFV</sequence>
<feature type="compositionally biased region" description="Low complexity" evidence="2">
    <location>
        <begin position="498"/>
        <end position="507"/>
    </location>
</feature>
<keyword evidence="5" id="KW-1185">Reference proteome</keyword>
<feature type="compositionally biased region" description="Low complexity" evidence="2">
    <location>
        <begin position="1100"/>
        <end position="1131"/>
    </location>
</feature>
<feature type="region of interest" description="Disordered" evidence="2">
    <location>
        <begin position="422"/>
        <end position="516"/>
    </location>
</feature>
<dbReference type="Pfam" id="PF04212">
    <property type="entry name" value="MIT"/>
    <property type="match status" value="1"/>
</dbReference>
<feature type="compositionally biased region" description="Pro residues" evidence="2">
    <location>
        <begin position="682"/>
        <end position="710"/>
    </location>
</feature>
<feature type="region of interest" description="Disordered" evidence="2">
    <location>
        <begin position="1"/>
        <end position="79"/>
    </location>
</feature>
<feature type="region of interest" description="Disordered" evidence="2">
    <location>
        <begin position="329"/>
        <end position="354"/>
    </location>
</feature>
<dbReference type="EMBL" id="KV407454">
    <property type="protein sequence ID" value="KZF26067.1"/>
    <property type="molecule type" value="Genomic_DNA"/>
</dbReference>
<feature type="region of interest" description="Disordered" evidence="2">
    <location>
        <begin position="91"/>
        <end position="115"/>
    </location>
</feature>